<dbReference type="KEGG" id="hnv:DDQ68_22255"/>
<dbReference type="PRINTS" id="PR01438">
    <property type="entry name" value="UNVRSLSTRESS"/>
</dbReference>
<dbReference type="Gene3D" id="3.40.50.620">
    <property type="entry name" value="HUPs"/>
    <property type="match status" value="2"/>
</dbReference>
<organism evidence="3 4">
    <name type="scientific">Hymenobacter nivis</name>
    <dbReference type="NCBI Taxonomy" id="1850093"/>
    <lineage>
        <taxon>Bacteria</taxon>
        <taxon>Pseudomonadati</taxon>
        <taxon>Bacteroidota</taxon>
        <taxon>Cytophagia</taxon>
        <taxon>Cytophagales</taxon>
        <taxon>Hymenobacteraceae</taxon>
        <taxon>Hymenobacter</taxon>
    </lineage>
</organism>
<evidence type="ECO:0000256" key="1">
    <source>
        <dbReference type="ARBA" id="ARBA00008791"/>
    </source>
</evidence>
<dbReference type="RefSeq" id="WP_109658265.1">
    <property type="nucleotide sequence ID" value="NZ_CP029145.1"/>
</dbReference>
<dbReference type="CDD" id="cd00293">
    <property type="entry name" value="USP-like"/>
    <property type="match status" value="2"/>
</dbReference>
<evidence type="ECO:0000313" key="4">
    <source>
        <dbReference type="Proteomes" id="UP000245999"/>
    </source>
</evidence>
<dbReference type="EMBL" id="CP029145">
    <property type="protein sequence ID" value="AWM35249.1"/>
    <property type="molecule type" value="Genomic_DNA"/>
</dbReference>
<gene>
    <name evidence="3" type="ORF">DDQ68_22255</name>
</gene>
<comment type="similarity">
    <text evidence="1">Belongs to the universal stress protein A family.</text>
</comment>
<name>A0A2Z3GLY7_9BACT</name>
<dbReference type="PANTHER" id="PTHR46268">
    <property type="entry name" value="STRESS RESPONSE PROTEIN NHAX"/>
    <property type="match status" value="1"/>
</dbReference>
<evidence type="ECO:0000259" key="2">
    <source>
        <dbReference type="Pfam" id="PF00582"/>
    </source>
</evidence>
<reference evidence="4" key="1">
    <citation type="submission" date="2018-04" db="EMBL/GenBank/DDBJ databases">
        <title>Complete genome of Antarctic heterotrophic bacterium Hymenobacter nivis.</title>
        <authorList>
            <person name="Terashima M."/>
        </authorList>
    </citation>
    <scope>NUCLEOTIDE SEQUENCE [LARGE SCALE GENOMIC DNA]</scope>
    <source>
        <strain evidence="4">NBRC 111535</strain>
    </source>
</reference>
<dbReference type="AlphaFoldDB" id="A0A2Z3GLY7"/>
<sequence length="284" mass="30180">MKNILVATDFSPEAHHAFEVAVQLAQLTGGQLTLLHVLEDADEPGGAFSTVGGPVSGHSIDQIFTIKLMEATKRRMHALEAEAAEWAPGVPVQDVVEVARVGEGILTAIERYGADLVVVGARGHGAMEHFFVSSTTERLIRLAPCPVLTVKHPQPAFKVQNIVFPSDFSAEAAGALDGLRQVLAAFPDATLHLLHVAAGAGGHVAQQQMQDFAQQHQLAHCLTAEIDANRTSVGIEEYARRVAADVVVIPTHVRSGLSHFLGTSIAETVATHAFPPVLTYHLAG</sequence>
<dbReference type="Pfam" id="PF00582">
    <property type="entry name" value="Usp"/>
    <property type="match status" value="2"/>
</dbReference>
<dbReference type="InterPro" id="IPR006016">
    <property type="entry name" value="UspA"/>
</dbReference>
<dbReference type="InterPro" id="IPR006015">
    <property type="entry name" value="Universal_stress_UspA"/>
</dbReference>
<proteinExistence type="inferred from homology"/>
<protein>
    <recommendedName>
        <fullName evidence="2">UspA domain-containing protein</fullName>
    </recommendedName>
</protein>
<keyword evidence="4" id="KW-1185">Reference proteome</keyword>
<dbReference type="PANTHER" id="PTHR46268:SF6">
    <property type="entry name" value="UNIVERSAL STRESS PROTEIN UP12"/>
    <property type="match status" value="1"/>
</dbReference>
<feature type="domain" description="UspA" evidence="2">
    <location>
        <begin position="160"/>
        <end position="280"/>
    </location>
</feature>
<accession>A0A2Z3GLY7</accession>
<dbReference type="Proteomes" id="UP000245999">
    <property type="component" value="Chromosome"/>
</dbReference>
<dbReference type="OrthoDB" id="1522603at2"/>
<dbReference type="InterPro" id="IPR014729">
    <property type="entry name" value="Rossmann-like_a/b/a_fold"/>
</dbReference>
<feature type="domain" description="UspA" evidence="2">
    <location>
        <begin position="1"/>
        <end position="151"/>
    </location>
</feature>
<evidence type="ECO:0000313" key="3">
    <source>
        <dbReference type="EMBL" id="AWM35249.1"/>
    </source>
</evidence>
<dbReference type="SUPFAM" id="SSF52402">
    <property type="entry name" value="Adenine nucleotide alpha hydrolases-like"/>
    <property type="match status" value="2"/>
</dbReference>